<keyword evidence="2" id="KW-0732">Signal</keyword>
<evidence type="ECO:0000313" key="4">
    <source>
        <dbReference type="EMBL" id="KAG9259844.1"/>
    </source>
</evidence>
<dbReference type="InterPro" id="IPR016186">
    <property type="entry name" value="C-type_lectin-like/link_sf"/>
</dbReference>
<dbReference type="SMART" id="SM00034">
    <property type="entry name" value="CLECT"/>
    <property type="match status" value="2"/>
</dbReference>
<dbReference type="Proteomes" id="UP000752171">
    <property type="component" value="Unassembled WGS sequence"/>
</dbReference>
<comment type="caution">
    <text evidence="4">The sequence shown here is derived from an EMBL/GenBank/DDBJ whole genome shotgun (WGS) entry which is preliminary data.</text>
</comment>
<keyword evidence="4" id="KW-0675">Receptor</keyword>
<organism evidence="4 5">
    <name type="scientific">Astyanax mexicanus</name>
    <name type="common">Blind cave fish</name>
    <name type="synonym">Astyanax fasciatus mexicanus</name>
    <dbReference type="NCBI Taxonomy" id="7994"/>
    <lineage>
        <taxon>Eukaryota</taxon>
        <taxon>Metazoa</taxon>
        <taxon>Chordata</taxon>
        <taxon>Craniata</taxon>
        <taxon>Vertebrata</taxon>
        <taxon>Euteleostomi</taxon>
        <taxon>Actinopterygii</taxon>
        <taxon>Neopterygii</taxon>
        <taxon>Teleostei</taxon>
        <taxon>Ostariophysi</taxon>
        <taxon>Characiformes</taxon>
        <taxon>Characoidei</taxon>
        <taxon>Acestrorhamphidae</taxon>
        <taxon>Acestrorhamphinae</taxon>
        <taxon>Astyanax</taxon>
    </lineage>
</organism>
<gene>
    <name evidence="4" type="primary">MRC1</name>
    <name evidence="4" type="ORF">AMEX_G27464</name>
</gene>
<protein>
    <submittedName>
        <fullName evidence="4">Macrophage mannose receptor 1-like</fullName>
    </submittedName>
</protein>
<dbReference type="InterPro" id="IPR018378">
    <property type="entry name" value="C-type_lectin_CS"/>
</dbReference>
<name>A0A8T2KKI2_ASTMX</name>
<dbReference type="PROSITE" id="PS50041">
    <property type="entry name" value="C_TYPE_LECTIN_2"/>
    <property type="match status" value="2"/>
</dbReference>
<keyword evidence="1" id="KW-1015">Disulfide bond</keyword>
<dbReference type="PANTHER" id="PTHR45784">
    <property type="entry name" value="C-TYPE LECTIN DOMAIN FAMILY 20 MEMBER A-RELATED"/>
    <property type="match status" value="1"/>
</dbReference>
<dbReference type="EMBL" id="JAICCE010000025">
    <property type="protein sequence ID" value="KAG9259844.1"/>
    <property type="molecule type" value="Genomic_DNA"/>
</dbReference>
<evidence type="ECO:0000256" key="1">
    <source>
        <dbReference type="ARBA" id="ARBA00023157"/>
    </source>
</evidence>
<sequence length="329" mass="36979">MRLIILSLLYLSGVFPGVLSAPLPVPHLYYLIMTPMTWNSAQSYCRKNYEDLATVTSDSDWTRLKKLGTNSKFFATAWIGLYNDIDSWRWSYNSAPLKLKKWSGAEPNNLGGHESCGAMDMYGYWWDLDCELLKPFLCYDANSTKRFFSITVLKSWSDAQAYCREFHTDLATSYNESDNLILKNLVSGQWSAWFGLFRDPWKWSDQSNASSINWAVGSPDNSGGYENCGSVTYSIITDVPCSGFLPFFCHTVPPMTVQDVVKLKVISGLSADSGLESSILALIWEELKKHGMADNTTVTLRLQPDGNVFQKVEESVNSEDTAANKICKT</sequence>
<feature type="signal peptide" evidence="2">
    <location>
        <begin position="1"/>
        <end position="20"/>
    </location>
</feature>
<proteinExistence type="predicted"/>
<feature type="domain" description="C-type lectin" evidence="3">
    <location>
        <begin position="138"/>
        <end position="250"/>
    </location>
</feature>
<dbReference type="PANTHER" id="PTHR45784:SF3">
    <property type="entry name" value="C-TYPE LECTIN DOMAIN FAMILY 4 MEMBER K-LIKE-RELATED"/>
    <property type="match status" value="1"/>
</dbReference>
<feature type="domain" description="C-type lectin" evidence="3">
    <location>
        <begin position="29"/>
        <end position="139"/>
    </location>
</feature>
<dbReference type="SUPFAM" id="SSF56436">
    <property type="entry name" value="C-type lectin-like"/>
    <property type="match status" value="2"/>
</dbReference>
<dbReference type="PROSITE" id="PS00615">
    <property type="entry name" value="C_TYPE_LECTIN_1"/>
    <property type="match status" value="1"/>
</dbReference>
<dbReference type="Gene3D" id="3.10.100.10">
    <property type="entry name" value="Mannose-Binding Protein A, subunit A"/>
    <property type="match status" value="2"/>
</dbReference>
<evidence type="ECO:0000256" key="2">
    <source>
        <dbReference type="SAM" id="SignalP"/>
    </source>
</evidence>
<dbReference type="Pfam" id="PF00059">
    <property type="entry name" value="Lectin_C"/>
    <property type="match status" value="2"/>
</dbReference>
<dbReference type="InterPro" id="IPR001304">
    <property type="entry name" value="C-type_lectin-like"/>
</dbReference>
<reference evidence="4 5" key="1">
    <citation type="submission" date="2021-07" db="EMBL/GenBank/DDBJ databases">
        <authorList>
            <person name="Imarazene B."/>
            <person name="Zahm M."/>
            <person name="Klopp C."/>
            <person name="Cabau C."/>
            <person name="Beille S."/>
            <person name="Jouanno E."/>
            <person name="Castinel A."/>
            <person name="Lluch J."/>
            <person name="Gil L."/>
            <person name="Kuchtly C."/>
            <person name="Lopez Roques C."/>
            <person name="Donnadieu C."/>
            <person name="Parrinello H."/>
            <person name="Journot L."/>
            <person name="Du K."/>
            <person name="Schartl M."/>
            <person name="Retaux S."/>
            <person name="Guiguen Y."/>
        </authorList>
    </citation>
    <scope>NUCLEOTIDE SEQUENCE [LARGE SCALE GENOMIC DNA]</scope>
    <source>
        <strain evidence="4">Pach_M1</strain>
        <tissue evidence="4">Testis</tissue>
    </source>
</reference>
<dbReference type="InterPro" id="IPR016187">
    <property type="entry name" value="CTDL_fold"/>
</dbReference>
<feature type="chain" id="PRO_5035898215" evidence="2">
    <location>
        <begin position="21"/>
        <end position="329"/>
    </location>
</feature>
<evidence type="ECO:0000259" key="3">
    <source>
        <dbReference type="PROSITE" id="PS50041"/>
    </source>
</evidence>
<dbReference type="AlphaFoldDB" id="A0A8T2KKI2"/>
<accession>A0A8T2KKI2</accession>
<evidence type="ECO:0000313" key="5">
    <source>
        <dbReference type="Proteomes" id="UP000752171"/>
    </source>
</evidence>